<feature type="transmembrane region" description="Helical" evidence="1">
    <location>
        <begin position="234"/>
        <end position="254"/>
    </location>
</feature>
<feature type="transmembrane region" description="Helical" evidence="1">
    <location>
        <begin position="88"/>
        <end position="106"/>
    </location>
</feature>
<dbReference type="EMBL" id="RAWI01000227">
    <property type="protein sequence ID" value="RKI01003.1"/>
    <property type="molecule type" value="Genomic_DNA"/>
</dbReference>
<keyword evidence="4" id="KW-1185">Reference proteome</keyword>
<dbReference type="PANTHER" id="PTHR23028:SF53">
    <property type="entry name" value="ACYL_TRANSF_3 DOMAIN-CONTAINING PROTEIN"/>
    <property type="match status" value="1"/>
</dbReference>
<feature type="transmembrane region" description="Helical" evidence="1">
    <location>
        <begin position="330"/>
        <end position="351"/>
    </location>
</feature>
<feature type="transmembrane region" description="Helical" evidence="1">
    <location>
        <begin position="45"/>
        <end position="68"/>
    </location>
</feature>
<dbReference type="PANTHER" id="PTHR23028">
    <property type="entry name" value="ACETYLTRANSFERASE"/>
    <property type="match status" value="1"/>
</dbReference>
<keyword evidence="3" id="KW-0808">Transferase</keyword>
<feature type="domain" description="Acyltransferase 3" evidence="2">
    <location>
        <begin position="23"/>
        <end position="351"/>
    </location>
</feature>
<keyword evidence="3" id="KW-0012">Acyltransferase</keyword>
<evidence type="ECO:0000313" key="4">
    <source>
        <dbReference type="Proteomes" id="UP000278907"/>
    </source>
</evidence>
<evidence type="ECO:0000259" key="2">
    <source>
        <dbReference type="Pfam" id="PF01757"/>
    </source>
</evidence>
<accession>A0ABX9QCU6</accession>
<feature type="transmembrane region" description="Helical" evidence="1">
    <location>
        <begin position="177"/>
        <end position="197"/>
    </location>
</feature>
<dbReference type="Proteomes" id="UP000278907">
    <property type="component" value="Unassembled WGS sequence"/>
</dbReference>
<keyword evidence="1" id="KW-0812">Transmembrane</keyword>
<dbReference type="GO" id="GO:0016746">
    <property type="term" value="F:acyltransferase activity"/>
    <property type="evidence" value="ECO:0007669"/>
    <property type="project" value="UniProtKB-KW"/>
</dbReference>
<dbReference type="InterPro" id="IPR050879">
    <property type="entry name" value="Acyltransferase_3"/>
</dbReference>
<dbReference type="RefSeq" id="WP_120582708.1">
    <property type="nucleotide sequence ID" value="NZ_RAWI01000227.1"/>
</dbReference>
<evidence type="ECO:0000256" key="1">
    <source>
        <dbReference type="SAM" id="Phobius"/>
    </source>
</evidence>
<dbReference type="InterPro" id="IPR002656">
    <property type="entry name" value="Acyl_transf_3_dom"/>
</dbReference>
<reference evidence="3 4" key="1">
    <citation type="submission" date="2018-09" db="EMBL/GenBank/DDBJ databases">
        <authorList>
            <person name="Livingstone P.G."/>
            <person name="Whitworth D.E."/>
        </authorList>
    </citation>
    <scope>NUCLEOTIDE SEQUENCE [LARGE SCALE GENOMIC DNA]</scope>
    <source>
        <strain evidence="3 4">CA031B</strain>
    </source>
</reference>
<proteinExistence type="predicted"/>
<organism evidence="3 4">
    <name type="scientific">Corallococcus praedator</name>
    <dbReference type="NCBI Taxonomy" id="2316724"/>
    <lineage>
        <taxon>Bacteria</taxon>
        <taxon>Pseudomonadati</taxon>
        <taxon>Myxococcota</taxon>
        <taxon>Myxococcia</taxon>
        <taxon>Myxococcales</taxon>
        <taxon>Cystobacterineae</taxon>
        <taxon>Myxococcaceae</taxon>
        <taxon>Corallococcus</taxon>
    </lineage>
</organism>
<gene>
    <name evidence="3" type="ORF">D7Y13_25765</name>
</gene>
<dbReference type="Pfam" id="PF01757">
    <property type="entry name" value="Acyl_transf_3"/>
    <property type="match status" value="1"/>
</dbReference>
<keyword evidence="1" id="KW-1133">Transmembrane helix</keyword>
<feature type="transmembrane region" description="Helical" evidence="1">
    <location>
        <begin position="260"/>
        <end position="279"/>
    </location>
</feature>
<name>A0ABX9QCU6_9BACT</name>
<keyword evidence="1" id="KW-0472">Membrane</keyword>
<comment type="caution">
    <text evidence="3">The sequence shown here is derived from an EMBL/GenBank/DDBJ whole genome shotgun (WGS) entry which is preliminary data.</text>
</comment>
<sequence>MTPPSPHLPAAAPPAGAAPAPVAALDGLRAVAVVLVLLSHLPSRYFIGGFVGVDVFFVLSGFLITTTLMRGFQARGRREFASFYFRRILRLWPPLALCLVLAWALWDRGAGAGPVPDFTSAALAAVFNFANWRVLLEPDSMGLLSHTWSLSIEEQFYLVWPLGLWLMVSRGRDPRPILLGIIGTVWLARGVVVLSGLDFNLSRNSLTRMDALLLGCVLSLSQHGPWLQSRWLRWLTHPVTSVLALVTLVLASVFQAEGPGYYAVGIPVIAVAATALIAHGISRRPGRALRFLEWGPLTFIGRRSYGLYLYHFPIFFTLNSHRVTPTRSNFITFSLGALAATFVVTCLSFWLEEPLLRWGRAWLEGRQSARASNPVT</sequence>
<evidence type="ECO:0000313" key="3">
    <source>
        <dbReference type="EMBL" id="RKI01003.1"/>
    </source>
</evidence>
<protein>
    <submittedName>
        <fullName evidence="3">Acyltransferase</fullName>
    </submittedName>
</protein>